<sequence>MFRTILRFRLLVLLALIGTIVYGVYSFRKLPIDAFPDPTPVQVNIYTYAPGLSAEEVETLITIPVESVMNGLKDVILVRSASLPAMSYVSVYFKDGTDIYFARRLVMEKLPDAREKVPEGFTPVMGPNATGLGNALLYVIHDEKGRYTNAELKSIFQQWVARPLIMSVGGVEEIVQFGPELAYRIVPDPDRLIAYQVTLEDLLEALEENNILVGGGFYQSAEGDLVVRGLGRVYSPEDILRIPVKVDEEKGVSVYVRDIARVEKGELPNRRGAFTMNGREVQGNIVVKRIFENTKEVVDKVKRKLEEIQKILPEGVRIEHLYDQAYLTEKAVATIQKALLSGMLLVAFVTAFLMGNFRASLIVISSLPLTLLIAFIVMRETGMTGNLMTLGGLAIGIGMFVDSSVVIVENIYRHLTEKRDGLKFSVILDSVKEVWRPVLFAVLIIVIVFSPIFVFESIEGKYFKPLALTLIIALLASLLIAFTFTPVLTYYFLKPGRETYSRIMALIHRVYDRVLEATFRIRVPLIGAVLLSFVLSLFLLTRIGTEFAPELEEGAVLVKAFMDPNVSLEEGKKVAMAIEKEVLKFPEVVKTYSTIGRAEKGEAADVNYIETWIILKPQDEWETFHTREEFNSMLRERLAWLPISIAFTQPIKMRIDELLSGVRADIAIKIFGQDPEVLNQLADRVKEITEQVPGAVDVQKEIQAGRLQLRVYPKWEVLERFGITVEEVLNIVKYTLGGAEVGVLQQDTFLFPIVLTLPENFRGDLSRLRSVPIFERDGKILTFGDVADLRVEPGLFVIRRENNIRFSLVMCNVEGRDIGGFVRELQERISREIDLPKGYFIAYGGQFENQQRAMKRLSIAVPVSIFLIFVLLYLNFNSVRDALVVMLNVPFAIIGGIVALYISGFNLSVPSAIGFIAIFGIATLNGVVLVTYIRQLLENGYDIREAVKRAAILRIRPILITAITTFMGLIPLLIISDIGSEVQKPLATVVVGGIFTSTLLTLIILPAVYEIAYRRFRYA</sequence>
<dbReference type="EMBL" id="DRNB01000132">
    <property type="protein sequence ID" value="HHJ63962.1"/>
    <property type="molecule type" value="Genomic_DNA"/>
</dbReference>
<feature type="transmembrane region" description="Helical" evidence="8">
    <location>
        <begin position="909"/>
        <end position="933"/>
    </location>
</feature>
<organism evidence="9">
    <name type="scientific">Aquifex aeolicus</name>
    <dbReference type="NCBI Taxonomy" id="63363"/>
    <lineage>
        <taxon>Bacteria</taxon>
        <taxon>Pseudomonadati</taxon>
        <taxon>Aquificota</taxon>
        <taxon>Aquificia</taxon>
        <taxon>Aquificales</taxon>
        <taxon>Aquificaceae</taxon>
        <taxon>Aquifex</taxon>
    </lineage>
</organism>
<comment type="caution">
    <text evidence="9">The sequence shown here is derived from an EMBL/GenBank/DDBJ whole genome shotgun (WGS) entry which is preliminary data.</text>
</comment>
<dbReference type="Proteomes" id="UP000885792">
    <property type="component" value="Unassembled WGS sequence"/>
</dbReference>
<feature type="transmembrane region" description="Helical" evidence="8">
    <location>
        <begin position="857"/>
        <end position="876"/>
    </location>
</feature>
<dbReference type="Gene3D" id="3.30.70.1320">
    <property type="entry name" value="Multidrug efflux transporter AcrB pore domain like"/>
    <property type="match status" value="1"/>
</dbReference>
<evidence type="ECO:0000256" key="3">
    <source>
        <dbReference type="ARBA" id="ARBA00022448"/>
    </source>
</evidence>
<keyword evidence="6 8" id="KW-1133">Transmembrane helix</keyword>
<dbReference type="Gene3D" id="3.30.70.1430">
    <property type="entry name" value="Multidrug efflux transporter AcrB pore domain"/>
    <property type="match status" value="2"/>
</dbReference>
<dbReference type="Pfam" id="PF00873">
    <property type="entry name" value="ACR_tran"/>
    <property type="match status" value="1"/>
</dbReference>
<feature type="transmembrane region" description="Helical" evidence="8">
    <location>
        <begin position="433"/>
        <end position="454"/>
    </location>
</feature>
<evidence type="ECO:0000256" key="6">
    <source>
        <dbReference type="ARBA" id="ARBA00022989"/>
    </source>
</evidence>
<feature type="transmembrane region" description="Helical" evidence="8">
    <location>
        <begin position="338"/>
        <end position="354"/>
    </location>
</feature>
<feature type="transmembrane region" description="Helical" evidence="8">
    <location>
        <begin position="986"/>
        <end position="1009"/>
    </location>
</feature>
<dbReference type="GO" id="GO:0005886">
    <property type="term" value="C:plasma membrane"/>
    <property type="evidence" value="ECO:0007669"/>
    <property type="project" value="UniProtKB-SubCell"/>
</dbReference>
<keyword evidence="7 8" id="KW-0472">Membrane</keyword>
<evidence type="ECO:0000256" key="1">
    <source>
        <dbReference type="ARBA" id="ARBA00004651"/>
    </source>
</evidence>
<dbReference type="SUPFAM" id="SSF82714">
    <property type="entry name" value="Multidrug efflux transporter AcrB TolC docking domain, DN and DC subdomains"/>
    <property type="match status" value="2"/>
</dbReference>
<proteinExistence type="inferred from homology"/>
<comment type="similarity">
    <text evidence="2">Belongs to the resistance-nodulation-cell division (RND) (TC 2.A.6) family.</text>
</comment>
<feature type="transmembrane region" description="Helical" evidence="8">
    <location>
        <begin position="953"/>
        <end position="974"/>
    </location>
</feature>
<name>A0A7C5QHY6_AQUAO</name>
<evidence type="ECO:0000256" key="7">
    <source>
        <dbReference type="ARBA" id="ARBA00023136"/>
    </source>
</evidence>
<gene>
    <name evidence="9" type="ORF">ENJ61_03555</name>
</gene>
<accession>A0A7C5QHY6</accession>
<dbReference type="PRINTS" id="PR00702">
    <property type="entry name" value="ACRIFLAVINRP"/>
</dbReference>
<evidence type="ECO:0000313" key="9">
    <source>
        <dbReference type="EMBL" id="HHJ63962.1"/>
    </source>
</evidence>
<dbReference type="SUPFAM" id="SSF82693">
    <property type="entry name" value="Multidrug efflux transporter AcrB pore domain, PN1, PN2, PC1 and PC2 subdomains"/>
    <property type="match status" value="3"/>
</dbReference>
<dbReference type="InterPro" id="IPR004763">
    <property type="entry name" value="CusA-like"/>
</dbReference>
<dbReference type="InterPro" id="IPR027463">
    <property type="entry name" value="AcrB_DN_DC_subdom"/>
</dbReference>
<evidence type="ECO:0000256" key="8">
    <source>
        <dbReference type="SAM" id="Phobius"/>
    </source>
</evidence>
<keyword evidence="5 8" id="KW-0812">Transmembrane</keyword>
<comment type="subcellular location">
    <subcellularLocation>
        <location evidence="1">Cell membrane</location>
        <topology evidence="1">Multi-pass membrane protein</topology>
    </subcellularLocation>
</comment>
<feature type="transmembrane region" description="Helical" evidence="8">
    <location>
        <begin position="883"/>
        <end position="903"/>
    </location>
</feature>
<dbReference type="PANTHER" id="PTHR32063">
    <property type="match status" value="1"/>
</dbReference>
<dbReference type="GO" id="GO:0042910">
    <property type="term" value="F:xenobiotic transmembrane transporter activity"/>
    <property type="evidence" value="ECO:0007669"/>
    <property type="project" value="TreeGrafter"/>
</dbReference>
<dbReference type="SUPFAM" id="SSF82866">
    <property type="entry name" value="Multidrug efflux transporter AcrB transmembrane domain"/>
    <property type="match status" value="2"/>
</dbReference>
<reference evidence="9" key="1">
    <citation type="journal article" date="2020" name="mSystems">
        <title>Genome- and Community-Level Interaction Insights into Carbon Utilization and Element Cycling Functions of Hydrothermarchaeota in Hydrothermal Sediment.</title>
        <authorList>
            <person name="Zhou Z."/>
            <person name="Liu Y."/>
            <person name="Xu W."/>
            <person name="Pan J."/>
            <person name="Luo Z.H."/>
            <person name="Li M."/>
        </authorList>
    </citation>
    <scope>NUCLEOTIDE SEQUENCE [LARGE SCALE GENOMIC DNA]</scope>
    <source>
        <strain evidence="9">HyVt-501</strain>
    </source>
</reference>
<keyword evidence="4" id="KW-1003">Cell membrane</keyword>
<dbReference type="AlphaFoldDB" id="A0A7C5QHY6"/>
<feature type="transmembrane region" description="Helical" evidence="8">
    <location>
        <begin position="466"/>
        <end position="493"/>
    </location>
</feature>
<dbReference type="PANTHER" id="PTHR32063:SF24">
    <property type="entry name" value="CATION EFFLUX SYSTEM (ACRB_ACRD_ACRF FAMILY)"/>
    <property type="match status" value="1"/>
</dbReference>
<dbReference type="NCBIfam" id="TIGR00914">
    <property type="entry name" value="2A0601"/>
    <property type="match status" value="1"/>
</dbReference>
<feature type="transmembrane region" description="Helical" evidence="8">
    <location>
        <begin position="523"/>
        <end position="541"/>
    </location>
</feature>
<evidence type="ECO:0000256" key="4">
    <source>
        <dbReference type="ARBA" id="ARBA00022475"/>
    </source>
</evidence>
<evidence type="ECO:0000256" key="5">
    <source>
        <dbReference type="ARBA" id="ARBA00022692"/>
    </source>
</evidence>
<dbReference type="GO" id="GO:0008324">
    <property type="term" value="F:monoatomic cation transmembrane transporter activity"/>
    <property type="evidence" value="ECO:0007669"/>
    <property type="project" value="InterPro"/>
</dbReference>
<dbReference type="Gene3D" id="3.30.70.1440">
    <property type="entry name" value="Multidrug efflux transporter AcrB pore domain"/>
    <property type="match status" value="1"/>
</dbReference>
<keyword evidence="3" id="KW-0813">Transport</keyword>
<feature type="transmembrane region" description="Helical" evidence="8">
    <location>
        <begin position="361"/>
        <end position="378"/>
    </location>
</feature>
<feature type="transmembrane region" description="Helical" evidence="8">
    <location>
        <begin position="390"/>
        <end position="412"/>
    </location>
</feature>
<dbReference type="Gene3D" id="1.20.1640.10">
    <property type="entry name" value="Multidrug efflux transporter AcrB transmembrane domain"/>
    <property type="match status" value="2"/>
</dbReference>
<evidence type="ECO:0000256" key="2">
    <source>
        <dbReference type="ARBA" id="ARBA00010942"/>
    </source>
</evidence>
<dbReference type="InterPro" id="IPR001036">
    <property type="entry name" value="Acrflvin-R"/>
</dbReference>
<dbReference type="Gene3D" id="3.30.2090.10">
    <property type="entry name" value="Multidrug efflux transporter AcrB TolC docking domain, DN and DC subdomains"/>
    <property type="match status" value="2"/>
</dbReference>
<protein>
    <submittedName>
        <fullName evidence="9">Efflux RND transporter permease subunit</fullName>
    </submittedName>
</protein>